<evidence type="ECO:0000256" key="9">
    <source>
        <dbReference type="PROSITE-ProRule" id="PRU00206"/>
    </source>
</evidence>
<dbReference type="EMBL" id="CACVKT020009356">
    <property type="protein sequence ID" value="CAC5421509.1"/>
    <property type="molecule type" value="Genomic_DNA"/>
</dbReference>
<organism evidence="13 14">
    <name type="scientific">Mytilus coruscus</name>
    <name type="common">Sea mussel</name>
    <dbReference type="NCBI Taxonomy" id="42192"/>
    <lineage>
        <taxon>Eukaryota</taxon>
        <taxon>Metazoa</taxon>
        <taxon>Spiralia</taxon>
        <taxon>Lophotrochozoa</taxon>
        <taxon>Mollusca</taxon>
        <taxon>Bivalvia</taxon>
        <taxon>Autobranchia</taxon>
        <taxon>Pteriomorphia</taxon>
        <taxon>Mytilida</taxon>
        <taxon>Mytiloidea</taxon>
        <taxon>Mytilidae</taxon>
        <taxon>Mytilinae</taxon>
        <taxon>Mytilus</taxon>
    </lineage>
</organism>
<feature type="repeat" description="TNFR-Cys" evidence="9">
    <location>
        <begin position="103"/>
        <end position="142"/>
    </location>
</feature>
<evidence type="ECO:0000256" key="10">
    <source>
        <dbReference type="SAM" id="MobiDB-lite"/>
    </source>
</evidence>
<dbReference type="PROSITE" id="PS50050">
    <property type="entry name" value="TNFR_NGFR_2"/>
    <property type="match status" value="1"/>
</dbReference>
<dbReference type="Gene3D" id="2.10.50.10">
    <property type="entry name" value="Tumor Necrosis Factor Receptor, subunit A, domain 2"/>
    <property type="match status" value="1"/>
</dbReference>
<evidence type="ECO:0000256" key="11">
    <source>
        <dbReference type="SAM" id="Phobius"/>
    </source>
</evidence>
<evidence type="ECO:0000256" key="6">
    <source>
        <dbReference type="ARBA" id="ARBA00023157"/>
    </source>
</evidence>
<dbReference type="CDD" id="cd01670">
    <property type="entry name" value="Death"/>
    <property type="match status" value="1"/>
</dbReference>
<keyword evidence="2 11" id="KW-0812">Transmembrane</keyword>
<comment type="subcellular location">
    <subcellularLocation>
        <location evidence="1">Membrane</location>
        <topology evidence="1">Single-pass membrane protein</topology>
    </subcellularLocation>
</comment>
<dbReference type="PANTHER" id="PTHR12120:SF1">
    <property type="entry name" value="TUMOR NECROSIS FACTOR RECEPTOR SUPERFAMILY MEMBER 19"/>
    <property type="match status" value="1"/>
</dbReference>
<dbReference type="SMART" id="SM00208">
    <property type="entry name" value="TNFR"/>
    <property type="match status" value="1"/>
</dbReference>
<keyword evidence="14" id="KW-1185">Reference proteome</keyword>
<feature type="region of interest" description="Disordered" evidence="10">
    <location>
        <begin position="210"/>
        <end position="240"/>
    </location>
</feature>
<keyword evidence="4 11" id="KW-1133">Transmembrane helix</keyword>
<gene>
    <name evidence="13" type="ORF">MCOR_53628</name>
</gene>
<reference evidence="13 14" key="1">
    <citation type="submission" date="2020-06" db="EMBL/GenBank/DDBJ databases">
        <authorList>
            <person name="Li R."/>
            <person name="Bekaert M."/>
        </authorList>
    </citation>
    <scope>NUCLEOTIDE SEQUENCE [LARGE SCALE GENOMIC DNA]</scope>
    <source>
        <strain evidence="14">wild</strain>
    </source>
</reference>
<evidence type="ECO:0000259" key="12">
    <source>
        <dbReference type="PROSITE" id="PS50050"/>
    </source>
</evidence>
<evidence type="ECO:0000256" key="8">
    <source>
        <dbReference type="ARBA" id="ARBA00023180"/>
    </source>
</evidence>
<dbReference type="InterPro" id="IPR011029">
    <property type="entry name" value="DEATH-like_dom_sf"/>
</dbReference>
<evidence type="ECO:0000313" key="14">
    <source>
        <dbReference type="Proteomes" id="UP000507470"/>
    </source>
</evidence>
<dbReference type="PANTHER" id="PTHR12120">
    <property type="entry name" value="TNFR-CYS DOMAIN-CONTAINING PROTEIN"/>
    <property type="match status" value="1"/>
</dbReference>
<evidence type="ECO:0000256" key="7">
    <source>
        <dbReference type="ARBA" id="ARBA00023170"/>
    </source>
</evidence>
<dbReference type="GO" id="GO:0038023">
    <property type="term" value="F:signaling receptor activity"/>
    <property type="evidence" value="ECO:0007669"/>
    <property type="project" value="InterPro"/>
</dbReference>
<dbReference type="Pfam" id="PF00020">
    <property type="entry name" value="TNFR_c6"/>
    <property type="match status" value="1"/>
</dbReference>
<feature type="compositionally biased region" description="Polar residues" evidence="10">
    <location>
        <begin position="210"/>
        <end position="236"/>
    </location>
</feature>
<evidence type="ECO:0000256" key="4">
    <source>
        <dbReference type="ARBA" id="ARBA00022989"/>
    </source>
</evidence>
<keyword evidence="7" id="KW-0675">Receptor</keyword>
<dbReference type="GO" id="GO:0005886">
    <property type="term" value="C:plasma membrane"/>
    <property type="evidence" value="ECO:0007669"/>
    <property type="project" value="TreeGrafter"/>
</dbReference>
<proteinExistence type="predicted"/>
<accession>A0A6J8ELN6</accession>
<sequence>MSILQVIFRKGCFHLSPLPPIWTSKMLKIKTNAIFVLCFTKFTTVKSQTLHCDPLDNFSYHKQLAECIKCEKCPVGYGKVTLEESGIEIDQPFGSSSCIPCRPCKQGYYSDVHAYKCKLCTNCTELHKFERKSCTSKEDTVCGEQVLNAENVNVKRIDPNHENTLADGLNLATITVIVSAFVVIMILFGALYVGYRRWKSKRAQYRQSAVQTEAGQNGSNDNKMCSYRPNQEQGEQGTYKELDEIRNYSDTEDDDDDETRPLIQRSGTLRRKRRRLYTYPFCAFQADDSESDGNVCDIDIDTHLSLSKRSSYPDVSFKRVSVESNILDSGFTDFTLRQEPHKILLSFKASGINSMIEKVQAWDCKYDWSEKNIKTHTHSAHTFLATYARGQKRALQKVQQWENKEELSPKFMSKVARYLGPQYKFRSFARELGLSDTDLVNIQQNYKDDVVEQGYQVLLKLKQKELIQTECDVMNKMQDLSFSEIVAKINNHANTSVNIDSSHNRLCAKLSY</sequence>
<evidence type="ECO:0000256" key="3">
    <source>
        <dbReference type="ARBA" id="ARBA00022737"/>
    </source>
</evidence>
<dbReference type="InterPro" id="IPR001368">
    <property type="entry name" value="TNFR/NGFR_Cys_rich_reg"/>
</dbReference>
<keyword evidence="6" id="KW-1015">Disulfide bond</keyword>
<comment type="caution">
    <text evidence="9">Lacks conserved residue(s) required for the propagation of feature annotation.</text>
</comment>
<evidence type="ECO:0000256" key="2">
    <source>
        <dbReference type="ARBA" id="ARBA00022692"/>
    </source>
</evidence>
<keyword evidence="5 11" id="KW-0472">Membrane</keyword>
<keyword evidence="3" id="KW-0677">Repeat</keyword>
<dbReference type="Gene3D" id="1.10.533.10">
    <property type="entry name" value="Death Domain, Fas"/>
    <property type="match status" value="1"/>
</dbReference>
<name>A0A6J8ELN6_MYTCO</name>
<dbReference type="OrthoDB" id="6092134at2759"/>
<dbReference type="Proteomes" id="UP000507470">
    <property type="component" value="Unassembled WGS sequence"/>
</dbReference>
<dbReference type="GO" id="GO:0046330">
    <property type="term" value="P:positive regulation of JNK cascade"/>
    <property type="evidence" value="ECO:0007669"/>
    <property type="project" value="InterPro"/>
</dbReference>
<dbReference type="InterPro" id="IPR047526">
    <property type="entry name" value="TNR19/27/EDAR"/>
</dbReference>
<dbReference type="AlphaFoldDB" id="A0A6J8ELN6"/>
<feature type="domain" description="TNFR-Cys" evidence="12">
    <location>
        <begin position="103"/>
        <end position="142"/>
    </location>
</feature>
<evidence type="ECO:0000256" key="1">
    <source>
        <dbReference type="ARBA" id="ARBA00004167"/>
    </source>
</evidence>
<protein>
    <recommendedName>
        <fullName evidence="12">TNFR-Cys domain-containing protein</fullName>
    </recommendedName>
</protein>
<dbReference type="SUPFAM" id="SSF47986">
    <property type="entry name" value="DEATH domain"/>
    <property type="match status" value="1"/>
</dbReference>
<keyword evidence="8" id="KW-0325">Glycoprotein</keyword>
<feature type="transmembrane region" description="Helical" evidence="11">
    <location>
        <begin position="171"/>
        <end position="195"/>
    </location>
</feature>
<dbReference type="GO" id="GO:0043123">
    <property type="term" value="P:positive regulation of canonical NF-kappaB signal transduction"/>
    <property type="evidence" value="ECO:0007669"/>
    <property type="project" value="InterPro"/>
</dbReference>
<evidence type="ECO:0000313" key="13">
    <source>
        <dbReference type="EMBL" id="CAC5421509.1"/>
    </source>
</evidence>
<evidence type="ECO:0000256" key="5">
    <source>
        <dbReference type="ARBA" id="ARBA00023136"/>
    </source>
</evidence>